<organism evidence="2 3">
    <name type="scientific">Nicotiana attenuata</name>
    <name type="common">Coyote tobacco</name>
    <dbReference type="NCBI Taxonomy" id="49451"/>
    <lineage>
        <taxon>Eukaryota</taxon>
        <taxon>Viridiplantae</taxon>
        <taxon>Streptophyta</taxon>
        <taxon>Embryophyta</taxon>
        <taxon>Tracheophyta</taxon>
        <taxon>Spermatophyta</taxon>
        <taxon>Magnoliopsida</taxon>
        <taxon>eudicotyledons</taxon>
        <taxon>Gunneridae</taxon>
        <taxon>Pentapetalae</taxon>
        <taxon>asterids</taxon>
        <taxon>lamiids</taxon>
        <taxon>Solanales</taxon>
        <taxon>Solanaceae</taxon>
        <taxon>Nicotianoideae</taxon>
        <taxon>Nicotianeae</taxon>
        <taxon>Nicotiana</taxon>
    </lineage>
</organism>
<evidence type="ECO:0000313" key="2">
    <source>
        <dbReference type="EMBL" id="OIT35424.1"/>
    </source>
</evidence>
<dbReference type="EMBL" id="MJEQ01000562">
    <property type="protein sequence ID" value="OIT35424.1"/>
    <property type="molecule type" value="Genomic_DNA"/>
</dbReference>
<keyword evidence="1" id="KW-0732">Signal</keyword>
<evidence type="ECO:0000313" key="3">
    <source>
        <dbReference type="Proteomes" id="UP000187609"/>
    </source>
</evidence>
<feature type="signal peptide" evidence="1">
    <location>
        <begin position="1"/>
        <end position="32"/>
    </location>
</feature>
<protein>
    <submittedName>
        <fullName evidence="2">Uncharacterized protein</fullName>
    </submittedName>
</protein>
<comment type="caution">
    <text evidence="2">The sequence shown here is derived from an EMBL/GenBank/DDBJ whole genome shotgun (WGS) entry which is preliminary data.</text>
</comment>
<feature type="chain" id="PRO_5016310791" evidence="1">
    <location>
        <begin position="33"/>
        <end position="98"/>
    </location>
</feature>
<gene>
    <name evidence="2" type="ORF">A4A49_17340</name>
</gene>
<keyword evidence="3" id="KW-1185">Reference proteome</keyword>
<reference evidence="2" key="1">
    <citation type="submission" date="2016-11" db="EMBL/GenBank/DDBJ databases">
        <title>The genome of Nicotiana attenuata.</title>
        <authorList>
            <person name="Xu S."/>
            <person name="Brockmoeller T."/>
            <person name="Gaquerel E."/>
            <person name="Navarro A."/>
            <person name="Kuhl H."/>
            <person name="Gase K."/>
            <person name="Ling Z."/>
            <person name="Zhou W."/>
            <person name="Kreitzer C."/>
            <person name="Stanke M."/>
            <person name="Tang H."/>
            <person name="Lyons E."/>
            <person name="Pandey P."/>
            <person name="Pandey S.P."/>
            <person name="Timmermann B."/>
            <person name="Baldwin I.T."/>
        </authorList>
    </citation>
    <scope>NUCLEOTIDE SEQUENCE [LARGE SCALE GENOMIC DNA]</scope>
    <source>
        <strain evidence="2">UT</strain>
    </source>
</reference>
<proteinExistence type="predicted"/>
<dbReference type="AlphaFoldDB" id="A0A314L382"/>
<evidence type="ECO:0000256" key="1">
    <source>
        <dbReference type="SAM" id="SignalP"/>
    </source>
</evidence>
<sequence length="98" mass="11516">MNKMMACKRMMVLEQICVFLLILFMTLIDCKTYPRSVEEGCVCDCIYYWVNSREDVPTPSVEQMCRDGLIPDFHCDRKDEYDKALDKTPFLELPDCTL</sequence>
<dbReference type="Proteomes" id="UP000187609">
    <property type="component" value="Unassembled WGS sequence"/>
</dbReference>
<accession>A0A314L382</accession>
<dbReference type="Gramene" id="OIT35424">
    <property type="protein sequence ID" value="OIT35424"/>
    <property type="gene ID" value="A4A49_17340"/>
</dbReference>
<name>A0A314L382_NICAT</name>